<sequence>MDFEILIDSSFSEHCSSQNISPIHNKHVLSLVNDFEDGKWRFKHFQNFIWDNIAETSLSITERQALVDQSHSLLTAAAENLRLVDKDKSKDISKGSELAEILLYGIMKHHYGALPVVPKIFYKQNAQDNAKGADSVHLVIKDNDFTVWFGEAKFYNKIEDTRLASIVSSVANSLDTKKLKKENSIITNVSDIDFLIEDETLRKSIRDALSSRISIDSLKPKIHVPIFILHECEITSSCTSMDSDYIKNIKDYHLDRANAFFKKQINGLKGVHLYDQVTFHIILFPVPDKQRIVDRFVRKVEQYKEDD</sequence>
<reference evidence="2 3" key="1">
    <citation type="submission" date="2016-12" db="EMBL/GenBank/DDBJ databases">
        <title>Diversity of luminous bacteria.</title>
        <authorList>
            <person name="Yoshizawa S."/>
            <person name="Kogure K."/>
        </authorList>
    </citation>
    <scope>NUCLEOTIDE SEQUENCE [LARGE SCALE GENOMIC DNA]</scope>
    <source>
        <strain evidence="2 3">LC1-200</strain>
    </source>
</reference>
<accession>A0A2S7VYL5</accession>
<comment type="caution">
    <text evidence="2">The sequence shown here is derived from an EMBL/GenBank/DDBJ whole genome shotgun (WGS) entry which is preliminary data.</text>
</comment>
<dbReference type="RefSeq" id="WP_105060454.1">
    <property type="nucleotide sequence ID" value="NZ_MSCJ01000001.1"/>
</dbReference>
<evidence type="ECO:0000313" key="3">
    <source>
        <dbReference type="Proteomes" id="UP000238730"/>
    </source>
</evidence>
<dbReference type="AlphaFoldDB" id="A0A2S7VYL5"/>
<feature type="domain" description="Anti-bacteriophage protein A/HamA C-terminal" evidence="1">
    <location>
        <begin position="11"/>
        <end position="299"/>
    </location>
</feature>
<dbReference type="InterPro" id="IPR014976">
    <property type="entry name" value="AbpA_HamA_C"/>
</dbReference>
<organism evidence="2 3">
    <name type="scientific">Photobacterium angustum</name>
    <dbReference type="NCBI Taxonomy" id="661"/>
    <lineage>
        <taxon>Bacteria</taxon>
        <taxon>Pseudomonadati</taxon>
        <taxon>Pseudomonadota</taxon>
        <taxon>Gammaproteobacteria</taxon>
        <taxon>Vibrionales</taxon>
        <taxon>Vibrionaceae</taxon>
        <taxon>Photobacterium</taxon>
    </lineage>
</organism>
<dbReference type="EMBL" id="MSCJ01000001">
    <property type="protein sequence ID" value="PQJ67197.1"/>
    <property type="molecule type" value="Genomic_DNA"/>
</dbReference>
<protein>
    <recommendedName>
        <fullName evidence="1">Anti-bacteriophage protein A/HamA C-terminal domain-containing protein</fullName>
    </recommendedName>
</protein>
<evidence type="ECO:0000259" key="1">
    <source>
        <dbReference type="Pfam" id="PF08878"/>
    </source>
</evidence>
<evidence type="ECO:0000313" key="2">
    <source>
        <dbReference type="EMBL" id="PQJ67197.1"/>
    </source>
</evidence>
<dbReference type="Pfam" id="PF08878">
    <property type="entry name" value="HamA"/>
    <property type="match status" value="1"/>
</dbReference>
<dbReference type="Proteomes" id="UP000238730">
    <property type="component" value="Unassembled WGS sequence"/>
</dbReference>
<proteinExistence type="predicted"/>
<gene>
    <name evidence="2" type="ORF">BTO08_07185</name>
</gene>
<dbReference type="OrthoDB" id="785623at2"/>
<name>A0A2S7VYL5_PHOAN</name>